<evidence type="ECO:0000313" key="2">
    <source>
        <dbReference type="Proteomes" id="UP000449678"/>
    </source>
</evidence>
<dbReference type="EMBL" id="WWCO01000025">
    <property type="protein sequence ID" value="MYM37259.1"/>
    <property type="molecule type" value="Genomic_DNA"/>
</dbReference>
<dbReference type="InterPro" id="IPR010064">
    <property type="entry name" value="HK97-gp10_tail"/>
</dbReference>
<dbReference type="Proteomes" id="UP000449678">
    <property type="component" value="Unassembled WGS sequence"/>
</dbReference>
<dbReference type="NCBIfam" id="TIGR01725">
    <property type="entry name" value="phge_HK97_gp10"/>
    <property type="match status" value="1"/>
</dbReference>
<name>A0ABW9VCA7_9BURK</name>
<proteinExistence type="predicted"/>
<protein>
    <recommendedName>
        <fullName evidence="3">HK97 gp10 family phage protein</fullName>
    </recommendedName>
</protein>
<organism evidence="1 2">
    <name type="scientific">Duganella lactea</name>
    <dbReference type="NCBI Taxonomy" id="2692173"/>
    <lineage>
        <taxon>Bacteria</taxon>
        <taxon>Pseudomonadati</taxon>
        <taxon>Pseudomonadota</taxon>
        <taxon>Betaproteobacteria</taxon>
        <taxon>Burkholderiales</taxon>
        <taxon>Oxalobacteraceae</taxon>
        <taxon>Telluria group</taxon>
        <taxon>Duganella</taxon>
    </lineage>
</organism>
<reference evidence="1 2" key="1">
    <citation type="submission" date="2019-12" db="EMBL/GenBank/DDBJ databases">
        <title>Novel species isolated from a subtropical stream in China.</title>
        <authorList>
            <person name="Lu H."/>
        </authorList>
    </citation>
    <scope>NUCLEOTIDE SEQUENCE [LARGE SCALE GENOMIC DNA]</scope>
    <source>
        <strain evidence="1 2">FT94W</strain>
    </source>
</reference>
<keyword evidence="2" id="KW-1185">Reference proteome</keyword>
<dbReference type="RefSeq" id="WP_160992602.1">
    <property type="nucleotide sequence ID" value="NZ_WWCO01000025.1"/>
</dbReference>
<gene>
    <name evidence="1" type="ORF">GTP38_23310</name>
</gene>
<evidence type="ECO:0000313" key="1">
    <source>
        <dbReference type="EMBL" id="MYM37259.1"/>
    </source>
</evidence>
<dbReference type="Pfam" id="PF04883">
    <property type="entry name" value="HK97-gp10_like"/>
    <property type="match status" value="1"/>
</dbReference>
<comment type="caution">
    <text evidence="1">The sequence shown here is derived from an EMBL/GenBank/DDBJ whole genome shotgun (WGS) entry which is preliminary data.</text>
</comment>
<accession>A0ABW9VCA7</accession>
<evidence type="ECO:0008006" key="3">
    <source>
        <dbReference type="Google" id="ProtNLM"/>
    </source>
</evidence>
<sequence>MSNDTIIVGGRQLNELLKTLAPKVERNILRSALRAGAKVYLQSADEKIPVDQGDLRESLRISTKAKRGVVSAGVKVGNKKAWYASLVEYGTKPHKIKAKNARALSVGGVAVAAVDHPGAKASPFMRPAADESHQAATDAVAQQIRRRLTKEGLSLPDSTT</sequence>